<keyword evidence="2" id="KW-1185">Reference proteome</keyword>
<name>A0ACB7T6D2_HYAAI</name>
<evidence type="ECO:0000313" key="1">
    <source>
        <dbReference type="EMBL" id="KAH6942706.1"/>
    </source>
</evidence>
<organism evidence="1 2">
    <name type="scientific">Hyalomma asiaticum</name>
    <name type="common">Tick</name>
    <dbReference type="NCBI Taxonomy" id="266040"/>
    <lineage>
        <taxon>Eukaryota</taxon>
        <taxon>Metazoa</taxon>
        <taxon>Ecdysozoa</taxon>
        <taxon>Arthropoda</taxon>
        <taxon>Chelicerata</taxon>
        <taxon>Arachnida</taxon>
        <taxon>Acari</taxon>
        <taxon>Parasitiformes</taxon>
        <taxon>Ixodida</taxon>
        <taxon>Ixodoidea</taxon>
        <taxon>Ixodidae</taxon>
        <taxon>Hyalomminae</taxon>
        <taxon>Hyalomma</taxon>
    </lineage>
</organism>
<sequence>MLSYAHGVRSFVSIKQSGLDGTVVLSFSRPFSAYVNGSTVRELFEGTVQLLEIPRHVRSQTVDHLLLADQELATSLSEVSSFHVTIPGLTNATEGNVASSAWKKIFQDYASHKADVPMSAPVASAEALKQVLMILFDKLHPREAAAYAMAHALLPTQVIEVLLEEHRTDACFRLVGDIFSTSWQDLESYLLGFFDENREAQSVADSLVSTLKKMLEERSTLDKQKSDAAIARLKQLSFDLPSIEGLVNTVPSTTCRGNLTDNSLYWNLARCRATSHSVARAVNETRGRRERSSLPTTTIVLPVESLRPSYFCHGHVSLLNYATLGTELAAMLLRYIAESSHGAASSHSTAEWLKEALIQGITHNISTCLSKSSSQPLGRLLDEVALQTVAFQLALRASKSGSRASAWARIENAADAPAWKQTYFVKYCQRLCSKGVSHSLTTTLDAALVCNAVVMNSPEFARLFRCERGDSMVPSEYCLAV</sequence>
<comment type="caution">
    <text evidence="1">The sequence shown here is derived from an EMBL/GenBank/DDBJ whole genome shotgun (WGS) entry which is preliminary data.</text>
</comment>
<dbReference type="EMBL" id="CM023490">
    <property type="protein sequence ID" value="KAH6942706.1"/>
    <property type="molecule type" value="Genomic_DNA"/>
</dbReference>
<proteinExistence type="predicted"/>
<dbReference type="Proteomes" id="UP000821845">
    <property type="component" value="Chromosome 10"/>
</dbReference>
<protein>
    <submittedName>
        <fullName evidence="1">Uncharacterized protein</fullName>
    </submittedName>
</protein>
<reference evidence="1" key="1">
    <citation type="submission" date="2020-05" db="EMBL/GenBank/DDBJ databases">
        <title>Large-scale comparative analyses of tick genomes elucidate their genetic diversity and vector capacities.</title>
        <authorList>
            <person name="Jia N."/>
            <person name="Wang J."/>
            <person name="Shi W."/>
            <person name="Du L."/>
            <person name="Sun Y."/>
            <person name="Zhan W."/>
            <person name="Jiang J."/>
            <person name="Wang Q."/>
            <person name="Zhang B."/>
            <person name="Ji P."/>
            <person name="Sakyi L.B."/>
            <person name="Cui X."/>
            <person name="Yuan T."/>
            <person name="Jiang B."/>
            <person name="Yang W."/>
            <person name="Lam T.T.-Y."/>
            <person name="Chang Q."/>
            <person name="Ding S."/>
            <person name="Wang X."/>
            <person name="Zhu J."/>
            <person name="Ruan X."/>
            <person name="Zhao L."/>
            <person name="Wei J."/>
            <person name="Que T."/>
            <person name="Du C."/>
            <person name="Cheng J."/>
            <person name="Dai P."/>
            <person name="Han X."/>
            <person name="Huang E."/>
            <person name="Gao Y."/>
            <person name="Liu J."/>
            <person name="Shao H."/>
            <person name="Ye R."/>
            <person name="Li L."/>
            <person name="Wei W."/>
            <person name="Wang X."/>
            <person name="Wang C."/>
            <person name="Yang T."/>
            <person name="Huo Q."/>
            <person name="Li W."/>
            <person name="Guo W."/>
            <person name="Chen H."/>
            <person name="Zhou L."/>
            <person name="Ni X."/>
            <person name="Tian J."/>
            <person name="Zhou Y."/>
            <person name="Sheng Y."/>
            <person name="Liu T."/>
            <person name="Pan Y."/>
            <person name="Xia L."/>
            <person name="Li J."/>
            <person name="Zhao F."/>
            <person name="Cao W."/>
        </authorList>
    </citation>
    <scope>NUCLEOTIDE SEQUENCE</scope>
    <source>
        <strain evidence="1">Hyas-2018</strain>
    </source>
</reference>
<accession>A0ACB7T6D2</accession>
<gene>
    <name evidence="1" type="ORF">HPB50_009471</name>
</gene>
<evidence type="ECO:0000313" key="2">
    <source>
        <dbReference type="Proteomes" id="UP000821845"/>
    </source>
</evidence>